<feature type="transmembrane region" description="Helical" evidence="2">
    <location>
        <begin position="15"/>
        <end position="34"/>
    </location>
</feature>
<keyword evidence="4" id="KW-1185">Reference proteome</keyword>
<accession>A0ABS0BVK0</accession>
<proteinExistence type="predicted"/>
<reference evidence="3 4" key="1">
    <citation type="submission" date="2020-11" db="EMBL/GenBank/DDBJ databases">
        <title>Sulfur oxidizing isolate from Hospital Hole Sinkhole.</title>
        <authorList>
            <person name="Scott K.M."/>
        </authorList>
    </citation>
    <scope>NUCLEOTIDE SEQUENCE [LARGE SCALE GENOMIC DNA]</scope>
    <source>
        <strain evidence="3 4">HH1</strain>
    </source>
</reference>
<keyword evidence="1" id="KW-0175">Coiled coil</keyword>
<evidence type="ECO:0000256" key="1">
    <source>
        <dbReference type="SAM" id="Coils"/>
    </source>
</evidence>
<gene>
    <name evidence="3" type="ORF">H8792_003430</name>
</gene>
<evidence type="ECO:0000256" key="2">
    <source>
        <dbReference type="SAM" id="Phobius"/>
    </source>
</evidence>
<evidence type="ECO:0000313" key="4">
    <source>
        <dbReference type="Proteomes" id="UP001193680"/>
    </source>
</evidence>
<dbReference type="EMBL" id="JACBGI020000003">
    <property type="protein sequence ID" value="MBF6057384.1"/>
    <property type="molecule type" value="Genomic_DNA"/>
</dbReference>
<dbReference type="Proteomes" id="UP001193680">
    <property type="component" value="Unassembled WGS sequence"/>
</dbReference>
<feature type="coiled-coil region" evidence="1">
    <location>
        <begin position="67"/>
        <end position="94"/>
    </location>
</feature>
<keyword evidence="2" id="KW-1133">Transmembrane helix</keyword>
<evidence type="ECO:0000313" key="3">
    <source>
        <dbReference type="EMBL" id="MBF6057384.1"/>
    </source>
</evidence>
<keyword evidence="2" id="KW-0812">Transmembrane</keyword>
<comment type="caution">
    <text evidence="3">The sequence shown here is derived from an EMBL/GenBank/DDBJ whole genome shotgun (WGS) entry which is preliminary data.</text>
</comment>
<organism evidence="3 4">
    <name type="scientific">Thiomicrorhabdus heinhorstiae</name>
    <dbReference type="NCBI Taxonomy" id="2748010"/>
    <lineage>
        <taxon>Bacteria</taxon>
        <taxon>Pseudomonadati</taxon>
        <taxon>Pseudomonadota</taxon>
        <taxon>Gammaproteobacteria</taxon>
        <taxon>Thiotrichales</taxon>
        <taxon>Piscirickettsiaceae</taxon>
        <taxon>Thiomicrorhabdus</taxon>
    </lineage>
</organism>
<protein>
    <submittedName>
        <fullName evidence="3">Uncharacterized protein</fullName>
    </submittedName>
</protein>
<name>A0ABS0BVK0_9GAMM</name>
<dbReference type="RefSeq" id="WP_185977529.1">
    <property type="nucleotide sequence ID" value="NZ_JACBGI020000003.1"/>
</dbReference>
<sequence>MQSWNRLGRKKQNQILMLVTFGVVGMYLLLWHWGNYQALTHTESMVSRAENRLQLKTKEVPKMPESSLSLEKKYKEMEEVKAGLQVEYQQLSSVFMPLNDIQVYQNLQLGISDLAEVNRVRIQSVSEIGKASIKQAQAEREKVYFDTSNQWGRPLLKYQMNTRYGDLMAFLRELDSLTYQVSPVNIQIEAELADENAGGDRSAQQYLNVMVVLAL</sequence>
<keyword evidence="2" id="KW-0472">Membrane</keyword>